<sequence>MTTEDLLGSLVDQMTLVKATESKAQDYQVLTAGPEQTTVTMVSGHSQDKQEVKKTSKPNLSKSSTSSFTSSVDLEIFPKEAEKLSVQTAASVEDERDSLKVATDSLKVATDSFDEVTSSEDGREPRSESERQKRKDKSSQRKSTLNKSEGELFLACLDLVVVLSCFNKPYPFYWQGEFIVCWKSITQCLYKLNVKIVRMSITRIWRRKNIRKL</sequence>
<feature type="region of interest" description="Disordered" evidence="1">
    <location>
        <begin position="113"/>
        <end position="143"/>
    </location>
</feature>
<feature type="compositionally biased region" description="Low complexity" evidence="1">
    <location>
        <begin position="57"/>
        <end position="70"/>
    </location>
</feature>
<proteinExistence type="predicted"/>
<evidence type="ECO:0000256" key="1">
    <source>
        <dbReference type="SAM" id="MobiDB-lite"/>
    </source>
</evidence>
<accession>A0A8S3RT10</accession>
<gene>
    <name evidence="2" type="ORF">MEDL_26646</name>
</gene>
<evidence type="ECO:0000313" key="3">
    <source>
        <dbReference type="Proteomes" id="UP000683360"/>
    </source>
</evidence>
<evidence type="ECO:0000313" key="2">
    <source>
        <dbReference type="EMBL" id="CAG2212703.1"/>
    </source>
</evidence>
<keyword evidence="3" id="KW-1185">Reference proteome</keyword>
<dbReference type="AlphaFoldDB" id="A0A8S3RT10"/>
<reference evidence="2" key="1">
    <citation type="submission" date="2021-03" db="EMBL/GenBank/DDBJ databases">
        <authorList>
            <person name="Bekaert M."/>
        </authorList>
    </citation>
    <scope>NUCLEOTIDE SEQUENCE</scope>
</reference>
<comment type="caution">
    <text evidence="2">The sequence shown here is derived from an EMBL/GenBank/DDBJ whole genome shotgun (WGS) entry which is preliminary data.</text>
</comment>
<name>A0A8S3RT10_MYTED</name>
<organism evidence="2 3">
    <name type="scientific">Mytilus edulis</name>
    <name type="common">Blue mussel</name>
    <dbReference type="NCBI Taxonomy" id="6550"/>
    <lineage>
        <taxon>Eukaryota</taxon>
        <taxon>Metazoa</taxon>
        <taxon>Spiralia</taxon>
        <taxon>Lophotrochozoa</taxon>
        <taxon>Mollusca</taxon>
        <taxon>Bivalvia</taxon>
        <taxon>Autobranchia</taxon>
        <taxon>Pteriomorphia</taxon>
        <taxon>Mytilida</taxon>
        <taxon>Mytiloidea</taxon>
        <taxon>Mytilidae</taxon>
        <taxon>Mytilinae</taxon>
        <taxon>Mytilus</taxon>
    </lineage>
</organism>
<feature type="compositionally biased region" description="Polar residues" evidence="1">
    <location>
        <begin position="34"/>
        <end position="45"/>
    </location>
</feature>
<feature type="region of interest" description="Disordered" evidence="1">
    <location>
        <begin position="34"/>
        <end position="70"/>
    </location>
</feature>
<dbReference type="Proteomes" id="UP000683360">
    <property type="component" value="Unassembled WGS sequence"/>
</dbReference>
<feature type="compositionally biased region" description="Basic and acidic residues" evidence="1">
    <location>
        <begin position="120"/>
        <end position="139"/>
    </location>
</feature>
<dbReference type="EMBL" id="CAJPWZ010001310">
    <property type="protein sequence ID" value="CAG2212703.1"/>
    <property type="molecule type" value="Genomic_DNA"/>
</dbReference>
<protein>
    <submittedName>
        <fullName evidence="2">Uncharacterized protein</fullName>
    </submittedName>
</protein>